<evidence type="ECO:0000313" key="2">
    <source>
        <dbReference type="EMBL" id="HIT97779.1"/>
    </source>
</evidence>
<reference evidence="2" key="1">
    <citation type="submission" date="2020-10" db="EMBL/GenBank/DDBJ databases">
        <authorList>
            <person name="Gilroy R."/>
        </authorList>
    </citation>
    <scope>NUCLEOTIDE SEQUENCE</scope>
    <source>
        <strain evidence="2">1383</strain>
    </source>
</reference>
<feature type="compositionally biased region" description="Low complexity" evidence="1">
    <location>
        <begin position="78"/>
        <end position="90"/>
    </location>
</feature>
<name>A0A9D1HA37_9FLAO</name>
<dbReference type="AlphaFoldDB" id="A0A9D1HA37"/>
<dbReference type="Proteomes" id="UP000824161">
    <property type="component" value="Unassembled WGS sequence"/>
</dbReference>
<evidence type="ECO:0000313" key="3">
    <source>
        <dbReference type="Proteomes" id="UP000824161"/>
    </source>
</evidence>
<feature type="compositionally biased region" description="Basic and acidic residues" evidence="1">
    <location>
        <begin position="48"/>
        <end position="59"/>
    </location>
</feature>
<protein>
    <submittedName>
        <fullName evidence="2">Uncharacterized protein</fullName>
    </submittedName>
</protein>
<reference evidence="2" key="2">
    <citation type="journal article" date="2021" name="PeerJ">
        <title>Extensive microbial diversity within the chicken gut microbiome revealed by metagenomics and culture.</title>
        <authorList>
            <person name="Gilroy R."/>
            <person name="Ravi A."/>
            <person name="Getino M."/>
            <person name="Pursley I."/>
            <person name="Horton D.L."/>
            <person name="Alikhan N.F."/>
            <person name="Baker D."/>
            <person name="Gharbi K."/>
            <person name="Hall N."/>
            <person name="Watson M."/>
            <person name="Adriaenssens E.M."/>
            <person name="Foster-Nyarko E."/>
            <person name="Jarju S."/>
            <person name="Secka A."/>
            <person name="Antonio M."/>
            <person name="Oren A."/>
            <person name="Chaudhuri R.R."/>
            <person name="La Ragione R."/>
            <person name="Hildebrand F."/>
            <person name="Pallen M.J."/>
        </authorList>
    </citation>
    <scope>NUCLEOTIDE SEQUENCE</scope>
    <source>
        <strain evidence="2">1383</strain>
    </source>
</reference>
<gene>
    <name evidence="2" type="ORF">IAC44_02975</name>
</gene>
<evidence type="ECO:0000256" key="1">
    <source>
        <dbReference type="SAM" id="MobiDB-lite"/>
    </source>
</evidence>
<accession>A0A9D1HA37</accession>
<feature type="non-terminal residue" evidence="2">
    <location>
        <position position="1"/>
    </location>
</feature>
<feature type="compositionally biased region" description="Acidic residues" evidence="1">
    <location>
        <begin position="26"/>
        <end position="35"/>
    </location>
</feature>
<dbReference type="EMBL" id="DVLY01000067">
    <property type="protein sequence ID" value="HIT97779.1"/>
    <property type="molecule type" value="Genomic_DNA"/>
</dbReference>
<proteinExistence type="predicted"/>
<feature type="region of interest" description="Disordered" evidence="1">
    <location>
        <begin position="23"/>
        <end position="130"/>
    </location>
</feature>
<sequence>EENRECLTSPAYSTCIGLVLSALEGVDPEESDPEQPQEQYREQPSPQPREEDPVERPIDDVFSGENLQTVPEKEPQQAVSSAPEPVSAPEEPVRTDDTVEEVPGGGTDREGKDTPLPPEPVKKPKGKGWGGIEKKIFDILKKIE</sequence>
<organism evidence="2 3">
    <name type="scientific">Candidatus Merdimorpha stercoravium</name>
    <dbReference type="NCBI Taxonomy" id="2840863"/>
    <lineage>
        <taxon>Bacteria</taxon>
        <taxon>Pseudomonadati</taxon>
        <taxon>Bacteroidota</taxon>
        <taxon>Flavobacteriia</taxon>
        <taxon>Flavobacteriales</taxon>
        <taxon>Candidatus Merdimorpha</taxon>
    </lineage>
</organism>
<comment type="caution">
    <text evidence="2">The sequence shown here is derived from an EMBL/GenBank/DDBJ whole genome shotgun (WGS) entry which is preliminary data.</text>
</comment>